<dbReference type="AlphaFoldDB" id="A0A383D8U8"/>
<protein>
    <submittedName>
        <fullName evidence="1">Uncharacterized protein</fullName>
    </submittedName>
</protein>
<evidence type="ECO:0000313" key="1">
    <source>
        <dbReference type="EMBL" id="SVE40730.1"/>
    </source>
</evidence>
<gene>
    <name evidence="1" type="ORF">METZ01_LOCUS493584</name>
</gene>
<feature type="non-terminal residue" evidence="1">
    <location>
        <position position="1"/>
    </location>
</feature>
<organism evidence="1">
    <name type="scientific">marine metagenome</name>
    <dbReference type="NCBI Taxonomy" id="408172"/>
    <lineage>
        <taxon>unclassified sequences</taxon>
        <taxon>metagenomes</taxon>
        <taxon>ecological metagenomes</taxon>
    </lineage>
</organism>
<accession>A0A383D8U8</accession>
<reference evidence="1" key="1">
    <citation type="submission" date="2018-05" db="EMBL/GenBank/DDBJ databases">
        <authorList>
            <person name="Lanie J.A."/>
            <person name="Ng W.-L."/>
            <person name="Kazmierczak K.M."/>
            <person name="Andrzejewski T.M."/>
            <person name="Davidsen T.M."/>
            <person name="Wayne K.J."/>
            <person name="Tettelin H."/>
            <person name="Glass J.I."/>
            <person name="Rusch D."/>
            <person name="Podicherti R."/>
            <person name="Tsui H.-C.T."/>
            <person name="Winkler M.E."/>
        </authorList>
    </citation>
    <scope>NUCLEOTIDE SEQUENCE</scope>
</reference>
<proteinExistence type="predicted"/>
<dbReference type="EMBL" id="UINC01215168">
    <property type="protein sequence ID" value="SVE40730.1"/>
    <property type="molecule type" value="Genomic_DNA"/>
</dbReference>
<name>A0A383D8U8_9ZZZZ</name>
<feature type="non-terminal residue" evidence="1">
    <location>
        <position position="26"/>
    </location>
</feature>
<sequence>VQINKQLLDNLAISEAEYSMILERLE</sequence>